<sequence length="1249" mass="135909">MADDENQQLFANTYTPADSKSQSKRAAAATAAQSCDRTLASDRSENLGVTGSRRWPAIFRPSKKPSITIDTNLAQKRKGGFAQKIPVRDVRHQPKRVSFKSNARASCQISPSSGSSERSRQPLRLDTTPCPKGQVRTGSDNRPTPTVIVTPATEDFPCSLSARQERGYQSRPRSSIYSRATCILDSPDCHDVPPLPSLSHHQSFDNARPSASHSGTSIRDSALTPFEEDDRADIFGRNERSLSTFTIFDDDDASFSEGTSKDTTPAEHRTPDLLSSRWSKPIPRRSCGWWNVVTSPFSLNPSSNGKFERIYSTYAPGYGTNRQLDISEPQTAGLQPPQGWASLPRRSKSFSGAIHHGPSRPKKPSLPLNRSIGSQNLAETPLFQVGGEREPPKTGEASKYYDPNEDFGSPKPCNTVDQNNDGDIAQARSPCRDESEPENCEVPIVLGKGSPGQLSEADPYGDSAVSSDEGAGAAENPHMGNELSDDNSTNASRERTPSSGASNDEMIRPNPFDDLSHDDPFLSRDSRNLDQESVMCQSFGSHETDHAVYHGPDNEPNQFSPSYLDHDRSVPNTPHTETYIIDKAKDRPLSYSSGRSLAIDRQINEPSKDSRSLPETPDENNLEPPHLSNTESFHSSTLSRGDQEIWSPLSRETENTPVVETASIGTYLPSHELQRQRSEIDIAKPSPRAFPEEDIVDASRRDSVMDERSLRTGNTLFEGNNSSTSFDGQEKLLCQEINHRKASGSKFQCFRRRQRSVQRRSWVRFWPDVALVVLCLVVLAIIVVLAMTIHLSQGDVPIQAQWLNLTGFPPIPTGVSTIAQPNAVTQDSSCVNPSTMWSCAVPKEAQSLSPSKQQLQPNFRFEIRFKNDSVANASSLQPTNSSISGNSRRAFNPVTAGAFVKRQVLAARDVVDGVLFTPTPAPPSKQEQGFLGNTTDSNTAPVDGEETPFYISFLNASALLSDEQPNSHVMRRQLKNNTSKGTQELSDLMKNNYVANGAIESRSATQTSPFPNDASNIPGPNIVANGMPAPANLLAFPQAQPLRLFNRGSQTEHYGFYTYFDRSIFLTTIGGLNASATASPAPQDANGGAPASNATFQCTWSQTRFKVQIWTRKNAALLGSPSRSNGIPLPSSNSTVKASNSSANDFITPGSFPYPVTITLDRHGGDASQKGVYCYALDTNGKIMRDEATWQWEDRGAGGTLVNPAAVPGNETGSSTQKRSGGNDDGQQYGGVDGGSGGCGCAWENFSGT</sequence>
<feature type="region of interest" description="Disordered" evidence="1">
    <location>
        <begin position="89"/>
        <end position="150"/>
    </location>
</feature>
<name>A0A6A6H2G0_VIRVR</name>
<feature type="region of interest" description="Disordered" evidence="1">
    <location>
        <begin position="329"/>
        <end position="525"/>
    </location>
</feature>
<proteinExistence type="predicted"/>
<feature type="region of interest" description="Disordered" evidence="1">
    <location>
        <begin position="200"/>
        <end position="225"/>
    </location>
</feature>
<feature type="region of interest" description="Disordered" evidence="1">
    <location>
        <begin position="1"/>
        <end position="49"/>
    </location>
</feature>
<feature type="compositionally biased region" description="Polar residues" evidence="1">
    <location>
        <begin position="925"/>
        <end position="940"/>
    </location>
</feature>
<feature type="compositionally biased region" description="Low complexity" evidence="1">
    <location>
        <begin position="17"/>
        <end position="38"/>
    </location>
</feature>
<feature type="compositionally biased region" description="Polar residues" evidence="1">
    <location>
        <begin position="200"/>
        <end position="219"/>
    </location>
</feature>
<feature type="region of interest" description="Disordered" evidence="1">
    <location>
        <begin position="253"/>
        <end position="275"/>
    </location>
</feature>
<keyword evidence="2" id="KW-0812">Transmembrane</keyword>
<feature type="region of interest" description="Disordered" evidence="1">
    <location>
        <begin position="544"/>
        <end position="642"/>
    </location>
</feature>
<feature type="compositionally biased region" description="Basic and acidic residues" evidence="1">
    <location>
        <begin position="514"/>
        <end position="525"/>
    </location>
</feature>
<feature type="compositionally biased region" description="Polar residues" evidence="1">
    <location>
        <begin position="627"/>
        <end position="640"/>
    </location>
</feature>
<keyword evidence="2" id="KW-0472">Membrane</keyword>
<gene>
    <name evidence="3" type="ORF">EV356DRAFT_505454</name>
</gene>
<feature type="transmembrane region" description="Helical" evidence="2">
    <location>
        <begin position="769"/>
        <end position="791"/>
    </location>
</feature>
<organism evidence="3 4">
    <name type="scientific">Viridothelium virens</name>
    <name type="common">Speckled blister lichen</name>
    <name type="synonym">Trypethelium virens</name>
    <dbReference type="NCBI Taxonomy" id="1048519"/>
    <lineage>
        <taxon>Eukaryota</taxon>
        <taxon>Fungi</taxon>
        <taxon>Dikarya</taxon>
        <taxon>Ascomycota</taxon>
        <taxon>Pezizomycotina</taxon>
        <taxon>Dothideomycetes</taxon>
        <taxon>Dothideomycetes incertae sedis</taxon>
        <taxon>Trypetheliales</taxon>
        <taxon>Trypetheliaceae</taxon>
        <taxon>Viridothelium</taxon>
    </lineage>
</organism>
<feature type="compositionally biased region" description="Polar residues" evidence="1">
    <location>
        <begin position="99"/>
        <end position="109"/>
    </location>
</feature>
<keyword evidence="2" id="KW-1133">Transmembrane helix</keyword>
<dbReference type="Proteomes" id="UP000800092">
    <property type="component" value="Unassembled WGS sequence"/>
</dbReference>
<feature type="region of interest" description="Disordered" evidence="1">
    <location>
        <begin position="1197"/>
        <end position="1234"/>
    </location>
</feature>
<reference evidence="3" key="1">
    <citation type="journal article" date="2020" name="Stud. Mycol.">
        <title>101 Dothideomycetes genomes: a test case for predicting lifestyles and emergence of pathogens.</title>
        <authorList>
            <person name="Haridas S."/>
            <person name="Albert R."/>
            <person name="Binder M."/>
            <person name="Bloem J."/>
            <person name="Labutti K."/>
            <person name="Salamov A."/>
            <person name="Andreopoulos B."/>
            <person name="Baker S."/>
            <person name="Barry K."/>
            <person name="Bills G."/>
            <person name="Bluhm B."/>
            <person name="Cannon C."/>
            <person name="Castanera R."/>
            <person name="Culley D."/>
            <person name="Daum C."/>
            <person name="Ezra D."/>
            <person name="Gonzalez J."/>
            <person name="Henrissat B."/>
            <person name="Kuo A."/>
            <person name="Liang C."/>
            <person name="Lipzen A."/>
            <person name="Lutzoni F."/>
            <person name="Magnuson J."/>
            <person name="Mondo S."/>
            <person name="Nolan M."/>
            <person name="Ohm R."/>
            <person name="Pangilinan J."/>
            <person name="Park H.-J."/>
            <person name="Ramirez L."/>
            <person name="Alfaro M."/>
            <person name="Sun H."/>
            <person name="Tritt A."/>
            <person name="Yoshinaga Y."/>
            <person name="Zwiers L.-H."/>
            <person name="Turgeon B."/>
            <person name="Goodwin S."/>
            <person name="Spatafora J."/>
            <person name="Crous P."/>
            <person name="Grigoriev I."/>
        </authorList>
    </citation>
    <scope>NUCLEOTIDE SEQUENCE</scope>
    <source>
        <strain evidence="3">Tuck. ex Michener</strain>
    </source>
</reference>
<keyword evidence="4" id="KW-1185">Reference proteome</keyword>
<evidence type="ECO:0000313" key="3">
    <source>
        <dbReference type="EMBL" id="KAF2232276.1"/>
    </source>
</evidence>
<evidence type="ECO:0000313" key="4">
    <source>
        <dbReference type="Proteomes" id="UP000800092"/>
    </source>
</evidence>
<dbReference type="OrthoDB" id="10259622at2759"/>
<feature type="compositionally biased region" description="Polar residues" evidence="1">
    <location>
        <begin position="486"/>
        <end position="502"/>
    </location>
</feature>
<dbReference type="AlphaFoldDB" id="A0A6A6H2G0"/>
<evidence type="ECO:0000256" key="1">
    <source>
        <dbReference type="SAM" id="MobiDB-lite"/>
    </source>
</evidence>
<evidence type="ECO:0000256" key="2">
    <source>
        <dbReference type="SAM" id="Phobius"/>
    </source>
</evidence>
<protein>
    <recommendedName>
        <fullName evidence="5">Glycoprotease family protein</fullName>
    </recommendedName>
</protein>
<feature type="compositionally biased region" description="Basic and acidic residues" evidence="1">
    <location>
        <begin position="602"/>
        <end position="612"/>
    </location>
</feature>
<dbReference type="EMBL" id="ML991817">
    <property type="protein sequence ID" value="KAF2232276.1"/>
    <property type="molecule type" value="Genomic_DNA"/>
</dbReference>
<evidence type="ECO:0008006" key="5">
    <source>
        <dbReference type="Google" id="ProtNLM"/>
    </source>
</evidence>
<feature type="region of interest" description="Disordered" evidence="1">
    <location>
        <begin position="919"/>
        <end position="943"/>
    </location>
</feature>
<feature type="compositionally biased region" description="Polar residues" evidence="1">
    <location>
        <begin position="7"/>
        <end position="16"/>
    </location>
</feature>
<accession>A0A6A6H2G0</accession>